<dbReference type="PANTHER" id="PTHR44846">
    <property type="entry name" value="MANNOSYL-D-GLYCERATE TRANSPORT/METABOLISM SYSTEM REPRESSOR MNGR-RELATED"/>
    <property type="match status" value="1"/>
</dbReference>
<dbReference type="SMART" id="SM00866">
    <property type="entry name" value="UTRA"/>
    <property type="match status" value="1"/>
</dbReference>
<dbReference type="Proteomes" id="UP000549517">
    <property type="component" value="Unassembled WGS sequence"/>
</dbReference>
<dbReference type="RefSeq" id="WP_170274250.1">
    <property type="nucleotide sequence ID" value="NZ_BAAAKH010000009.1"/>
</dbReference>
<gene>
    <name evidence="5" type="ORF">HLA91_08035</name>
</gene>
<reference evidence="5 6" key="1">
    <citation type="submission" date="2020-05" db="EMBL/GenBank/DDBJ databases">
        <title>MicrobeNet Type strains.</title>
        <authorList>
            <person name="Nicholson A.C."/>
        </authorList>
    </citation>
    <scope>NUCLEOTIDE SEQUENCE [LARGE SCALE GENOMIC DNA]</scope>
    <source>
        <strain evidence="5 6">CCUG 46604</strain>
    </source>
</reference>
<organism evidence="5 6">
    <name type="scientific">Brevibacterium luteolum</name>
    <dbReference type="NCBI Taxonomy" id="199591"/>
    <lineage>
        <taxon>Bacteria</taxon>
        <taxon>Bacillati</taxon>
        <taxon>Actinomycetota</taxon>
        <taxon>Actinomycetes</taxon>
        <taxon>Micrococcales</taxon>
        <taxon>Brevibacteriaceae</taxon>
        <taxon>Brevibacterium</taxon>
    </lineage>
</organism>
<dbReference type="CDD" id="cd07377">
    <property type="entry name" value="WHTH_GntR"/>
    <property type="match status" value="1"/>
</dbReference>
<dbReference type="GO" id="GO:0045892">
    <property type="term" value="P:negative regulation of DNA-templated transcription"/>
    <property type="evidence" value="ECO:0007669"/>
    <property type="project" value="TreeGrafter"/>
</dbReference>
<proteinExistence type="predicted"/>
<evidence type="ECO:0000313" key="5">
    <source>
        <dbReference type="EMBL" id="NNG79321.1"/>
    </source>
</evidence>
<dbReference type="PRINTS" id="PR00035">
    <property type="entry name" value="HTHGNTR"/>
</dbReference>
<dbReference type="InterPro" id="IPR028978">
    <property type="entry name" value="Chorismate_lyase_/UTRA_dom_sf"/>
</dbReference>
<dbReference type="Gene3D" id="3.40.1410.10">
    <property type="entry name" value="Chorismate lyase-like"/>
    <property type="match status" value="1"/>
</dbReference>
<dbReference type="PANTHER" id="PTHR44846:SF1">
    <property type="entry name" value="MANNOSYL-D-GLYCERATE TRANSPORT_METABOLISM SYSTEM REPRESSOR MNGR-RELATED"/>
    <property type="match status" value="1"/>
</dbReference>
<keyword evidence="2" id="KW-0238">DNA-binding</keyword>
<evidence type="ECO:0000259" key="4">
    <source>
        <dbReference type="PROSITE" id="PS50949"/>
    </source>
</evidence>
<sequence>MTNTMTSSPAHMRIAEQLRERIASGAWAPGARLPAERMLATQLGVSRMTVRQALAALQLEGRISRRTGRSGGTFVAEELPEVELSSMRGFMGQLSETGHDVTSEVVTACLQPASAEAATALGLDTGAEVVRVHRLRLVDGTPVLVEDSCFPAALVPGMLERDLTGSLYAILADAFGQAAVSKTEALTTEVVGSADGKLLQIGAAQTVLRLTRTSFTDSGIPIEYSADTLRTDRLRITVSTPSHGR</sequence>
<dbReference type="InterPro" id="IPR036388">
    <property type="entry name" value="WH-like_DNA-bd_sf"/>
</dbReference>
<dbReference type="GO" id="GO:0003677">
    <property type="term" value="F:DNA binding"/>
    <property type="evidence" value="ECO:0007669"/>
    <property type="project" value="UniProtKB-KW"/>
</dbReference>
<dbReference type="Gene3D" id="1.10.10.10">
    <property type="entry name" value="Winged helix-like DNA-binding domain superfamily/Winged helix DNA-binding domain"/>
    <property type="match status" value="1"/>
</dbReference>
<dbReference type="SUPFAM" id="SSF64288">
    <property type="entry name" value="Chorismate lyase-like"/>
    <property type="match status" value="1"/>
</dbReference>
<comment type="caution">
    <text evidence="5">The sequence shown here is derived from an EMBL/GenBank/DDBJ whole genome shotgun (WGS) entry which is preliminary data.</text>
</comment>
<dbReference type="Pfam" id="PF07702">
    <property type="entry name" value="UTRA"/>
    <property type="match status" value="1"/>
</dbReference>
<dbReference type="Pfam" id="PF00392">
    <property type="entry name" value="GntR"/>
    <property type="match status" value="1"/>
</dbReference>
<evidence type="ECO:0000256" key="2">
    <source>
        <dbReference type="ARBA" id="ARBA00023125"/>
    </source>
</evidence>
<name>A0A849AT82_9MICO</name>
<dbReference type="SUPFAM" id="SSF46785">
    <property type="entry name" value="Winged helix' DNA-binding domain"/>
    <property type="match status" value="1"/>
</dbReference>
<dbReference type="PROSITE" id="PS50949">
    <property type="entry name" value="HTH_GNTR"/>
    <property type="match status" value="1"/>
</dbReference>
<dbReference type="InterPro" id="IPR050679">
    <property type="entry name" value="Bact_HTH_transcr_reg"/>
</dbReference>
<keyword evidence="3" id="KW-0804">Transcription</keyword>
<dbReference type="InterPro" id="IPR011663">
    <property type="entry name" value="UTRA"/>
</dbReference>
<evidence type="ECO:0000256" key="1">
    <source>
        <dbReference type="ARBA" id="ARBA00023015"/>
    </source>
</evidence>
<protein>
    <submittedName>
        <fullName evidence="5">GntR family transcriptional regulator</fullName>
    </submittedName>
</protein>
<evidence type="ECO:0000313" key="6">
    <source>
        <dbReference type="Proteomes" id="UP000549517"/>
    </source>
</evidence>
<feature type="domain" description="HTH gntR-type" evidence="4">
    <location>
        <begin position="8"/>
        <end position="78"/>
    </location>
</feature>
<dbReference type="InterPro" id="IPR000524">
    <property type="entry name" value="Tscrpt_reg_HTH_GntR"/>
</dbReference>
<evidence type="ECO:0000256" key="3">
    <source>
        <dbReference type="ARBA" id="ARBA00023163"/>
    </source>
</evidence>
<dbReference type="SMART" id="SM00345">
    <property type="entry name" value="HTH_GNTR"/>
    <property type="match status" value="1"/>
</dbReference>
<dbReference type="AlphaFoldDB" id="A0A849AT82"/>
<dbReference type="GO" id="GO:0003700">
    <property type="term" value="F:DNA-binding transcription factor activity"/>
    <property type="evidence" value="ECO:0007669"/>
    <property type="project" value="InterPro"/>
</dbReference>
<dbReference type="InterPro" id="IPR036390">
    <property type="entry name" value="WH_DNA-bd_sf"/>
</dbReference>
<keyword evidence="1" id="KW-0805">Transcription regulation</keyword>
<dbReference type="EMBL" id="JABEMC010000004">
    <property type="protein sequence ID" value="NNG79321.1"/>
    <property type="molecule type" value="Genomic_DNA"/>
</dbReference>
<accession>A0A849AT82</accession>